<sequence length="131" mass="15238">MIGRKFSWHRRGPSSLGRKFSWPRNLIELLLTMLGYLFFSEAYTKILNRMLSDHCPILVMCKGYPQVKGHRPIRFQAPWSTHPAYKDVVHQYWAKVSSGIHNKLVEVQQSYLDFNSNYASTIISSYVSKPS</sequence>
<dbReference type="PANTHER" id="PTHR33710:SF64">
    <property type="entry name" value="ENDONUCLEASE_EXONUCLEASE_PHOSPHATASE DOMAIN-CONTAINING PROTEIN"/>
    <property type="match status" value="1"/>
</dbReference>
<keyword evidence="1" id="KW-0548">Nucleotidyltransferase</keyword>
<dbReference type="Proteomes" id="UP000464620">
    <property type="component" value="Chromosome B09"/>
</dbReference>
<evidence type="ECO:0000313" key="2">
    <source>
        <dbReference type="Proteomes" id="UP000464620"/>
    </source>
</evidence>
<proteinExistence type="predicted"/>
<reference evidence="1 2" key="1">
    <citation type="submission" date="2020-01" db="EMBL/GenBank/DDBJ databases">
        <title>Genome sequence of Arachis hypogaea, cultivar Shitouqi.</title>
        <authorList>
            <person name="Zhuang W."/>
            <person name="Chen H."/>
            <person name="Varshney R."/>
            <person name="Wang D."/>
            <person name="Ming R."/>
        </authorList>
    </citation>
    <scope>NUCLEOTIDE SEQUENCE [LARGE SCALE GENOMIC DNA]</scope>
    <source>
        <tissue evidence="1">Young leaf</tissue>
    </source>
</reference>
<organism evidence="1 2">
    <name type="scientific">Arachis hypogaea</name>
    <name type="common">Peanut</name>
    <dbReference type="NCBI Taxonomy" id="3818"/>
    <lineage>
        <taxon>Eukaryota</taxon>
        <taxon>Viridiplantae</taxon>
        <taxon>Streptophyta</taxon>
        <taxon>Embryophyta</taxon>
        <taxon>Tracheophyta</taxon>
        <taxon>Spermatophyta</taxon>
        <taxon>Magnoliopsida</taxon>
        <taxon>eudicotyledons</taxon>
        <taxon>Gunneridae</taxon>
        <taxon>Pentapetalae</taxon>
        <taxon>rosids</taxon>
        <taxon>fabids</taxon>
        <taxon>Fabales</taxon>
        <taxon>Fabaceae</taxon>
        <taxon>Papilionoideae</taxon>
        <taxon>50 kb inversion clade</taxon>
        <taxon>dalbergioids sensu lato</taxon>
        <taxon>Dalbergieae</taxon>
        <taxon>Pterocarpus clade</taxon>
        <taxon>Arachis</taxon>
    </lineage>
</organism>
<dbReference type="GO" id="GO:0003964">
    <property type="term" value="F:RNA-directed DNA polymerase activity"/>
    <property type="evidence" value="ECO:0007669"/>
    <property type="project" value="UniProtKB-KW"/>
</dbReference>
<dbReference type="PANTHER" id="PTHR33710">
    <property type="entry name" value="BNAC02G09200D PROTEIN"/>
    <property type="match status" value="1"/>
</dbReference>
<dbReference type="EMBL" id="CP031001">
    <property type="protein sequence ID" value="QHN75808.1"/>
    <property type="molecule type" value="Genomic_DNA"/>
</dbReference>
<dbReference type="AlphaFoldDB" id="A0A6B9V5R9"/>
<accession>A0A6B9V5R9</accession>
<protein>
    <submittedName>
        <fullName evidence="1">RNA-directed DNA polymerase</fullName>
    </submittedName>
</protein>
<gene>
    <name evidence="1" type="ORF">DS421_19g638490</name>
</gene>
<keyword evidence="1" id="KW-0695">RNA-directed DNA polymerase</keyword>
<name>A0A6B9V5R9_ARAHY</name>
<keyword evidence="1" id="KW-0808">Transferase</keyword>
<evidence type="ECO:0000313" key="1">
    <source>
        <dbReference type="EMBL" id="QHN75808.1"/>
    </source>
</evidence>